<dbReference type="GO" id="GO:0003700">
    <property type="term" value="F:DNA-binding transcription factor activity"/>
    <property type="evidence" value="ECO:0007669"/>
    <property type="project" value="InterPro"/>
</dbReference>
<dbReference type="InterPro" id="IPR003313">
    <property type="entry name" value="AraC-bd"/>
</dbReference>
<dbReference type="PROSITE" id="PS00041">
    <property type="entry name" value="HTH_ARAC_FAMILY_1"/>
    <property type="match status" value="1"/>
</dbReference>
<dbReference type="PANTHER" id="PTHR43280">
    <property type="entry name" value="ARAC-FAMILY TRANSCRIPTIONAL REGULATOR"/>
    <property type="match status" value="1"/>
</dbReference>
<name>A0A1G6MSY6_NIADE</name>
<dbReference type="SUPFAM" id="SSF51215">
    <property type="entry name" value="Regulatory protein AraC"/>
    <property type="match status" value="1"/>
</dbReference>
<dbReference type="InterPro" id="IPR018062">
    <property type="entry name" value="HTH_AraC-typ_CS"/>
</dbReference>
<dbReference type="OrthoDB" id="9813413at2"/>
<evidence type="ECO:0000256" key="2">
    <source>
        <dbReference type="ARBA" id="ARBA00023125"/>
    </source>
</evidence>
<dbReference type="CDD" id="cd06986">
    <property type="entry name" value="cupin_MmsR-like_N"/>
    <property type="match status" value="1"/>
</dbReference>
<dbReference type="STRING" id="1285928.SAMN04487894_10317"/>
<dbReference type="SUPFAM" id="SSF46689">
    <property type="entry name" value="Homeodomain-like"/>
    <property type="match status" value="2"/>
</dbReference>
<evidence type="ECO:0000256" key="1">
    <source>
        <dbReference type="ARBA" id="ARBA00023015"/>
    </source>
</evidence>
<evidence type="ECO:0000259" key="4">
    <source>
        <dbReference type="PROSITE" id="PS01124"/>
    </source>
</evidence>
<keyword evidence="6" id="KW-1185">Reference proteome</keyword>
<dbReference type="PROSITE" id="PS01124">
    <property type="entry name" value="HTH_ARAC_FAMILY_2"/>
    <property type="match status" value="1"/>
</dbReference>
<evidence type="ECO:0000313" key="5">
    <source>
        <dbReference type="EMBL" id="SDC58344.1"/>
    </source>
</evidence>
<dbReference type="Pfam" id="PF12833">
    <property type="entry name" value="HTH_18"/>
    <property type="match status" value="1"/>
</dbReference>
<keyword evidence="3" id="KW-0804">Transcription</keyword>
<evidence type="ECO:0000256" key="3">
    <source>
        <dbReference type="ARBA" id="ARBA00023163"/>
    </source>
</evidence>
<reference evidence="6" key="1">
    <citation type="submission" date="2016-10" db="EMBL/GenBank/DDBJ databases">
        <authorList>
            <person name="Varghese N."/>
            <person name="Submissions S."/>
        </authorList>
    </citation>
    <scope>NUCLEOTIDE SEQUENCE [LARGE SCALE GENOMIC DNA]</scope>
    <source>
        <strain evidence="6">DSM 25811 / CCM 8410 / LMG 26954 / E90</strain>
    </source>
</reference>
<keyword evidence="1" id="KW-0805">Transcription regulation</keyword>
<evidence type="ECO:0000313" key="6">
    <source>
        <dbReference type="Proteomes" id="UP000198757"/>
    </source>
</evidence>
<dbReference type="GO" id="GO:0043565">
    <property type="term" value="F:sequence-specific DNA binding"/>
    <property type="evidence" value="ECO:0007669"/>
    <property type="project" value="InterPro"/>
</dbReference>
<dbReference type="InterPro" id="IPR020449">
    <property type="entry name" value="Tscrpt_reg_AraC-type_HTH"/>
</dbReference>
<dbReference type="Gene3D" id="2.60.120.280">
    <property type="entry name" value="Regulatory protein AraC"/>
    <property type="match status" value="1"/>
</dbReference>
<accession>A0A1G6MSY6</accession>
<organism evidence="5 6">
    <name type="scientific">Niabella drilacis (strain DSM 25811 / CCM 8410 / CCUG 62505 / LMG 26954 / E90)</name>
    <dbReference type="NCBI Taxonomy" id="1285928"/>
    <lineage>
        <taxon>Bacteria</taxon>
        <taxon>Pseudomonadati</taxon>
        <taxon>Bacteroidota</taxon>
        <taxon>Chitinophagia</taxon>
        <taxon>Chitinophagales</taxon>
        <taxon>Chitinophagaceae</taxon>
        <taxon>Niabella</taxon>
    </lineage>
</organism>
<dbReference type="PRINTS" id="PR00032">
    <property type="entry name" value="HTHARAC"/>
</dbReference>
<dbReference type="SMART" id="SM00342">
    <property type="entry name" value="HTH_ARAC"/>
    <property type="match status" value="1"/>
</dbReference>
<proteinExistence type="predicted"/>
<dbReference type="Gene3D" id="1.10.10.60">
    <property type="entry name" value="Homeodomain-like"/>
    <property type="match status" value="2"/>
</dbReference>
<dbReference type="EMBL" id="FMZO01000003">
    <property type="protein sequence ID" value="SDC58344.1"/>
    <property type="molecule type" value="Genomic_DNA"/>
</dbReference>
<dbReference type="InterPro" id="IPR009057">
    <property type="entry name" value="Homeodomain-like_sf"/>
</dbReference>
<keyword evidence="2 5" id="KW-0238">DNA-binding</keyword>
<dbReference type="AlphaFoldDB" id="A0A1G6MSY6"/>
<dbReference type="Pfam" id="PF02311">
    <property type="entry name" value="AraC_binding"/>
    <property type="match status" value="1"/>
</dbReference>
<gene>
    <name evidence="5" type="ORF">SAMN04487894_10317</name>
</gene>
<feature type="domain" description="HTH araC/xylS-type" evidence="4">
    <location>
        <begin position="195"/>
        <end position="293"/>
    </location>
</feature>
<dbReference type="Proteomes" id="UP000198757">
    <property type="component" value="Unassembled WGS sequence"/>
</dbReference>
<dbReference type="InterPro" id="IPR018060">
    <property type="entry name" value="HTH_AraC"/>
</dbReference>
<dbReference type="PANTHER" id="PTHR43280:SF30">
    <property type="entry name" value="MMSAB OPERON REGULATORY PROTEIN"/>
    <property type="match status" value="1"/>
</dbReference>
<dbReference type="InterPro" id="IPR037923">
    <property type="entry name" value="HTH-like"/>
</dbReference>
<dbReference type="RefSeq" id="WP_090389213.1">
    <property type="nucleotide sequence ID" value="NZ_FMZO01000003.1"/>
</dbReference>
<sequence length="297" mass="34357">MERIIKKKEGFQGQKAIVIPKQVIASKCIKNEIINTLYITDIGYYPKARFHYMERASGAEQYILIYCHEGRGAVFLGHKEYKMVADDFIVIPVGAPHSYVADEKDPWSIYWVHFKGTASDKITSSIEKKGGLKGFIRFKEKSIGLFNEMYAQLEKGYSNDNLLCANMCLSYFFSTFLFNDKYDSSGKLEHKDAIDLSVDFLSRHTNSILSLEDIARQVNLSPSHFSHLFKRKTGLSPMEYFNHLKVQKACQYLLFTDLRIKEISQEVGIEDQYYFSRMFTKVMGVAPSEYRIKRVRS</sequence>
<protein>
    <submittedName>
        <fullName evidence="5">AraC-type DNA-binding protein</fullName>
    </submittedName>
</protein>